<evidence type="ECO:0000313" key="12">
    <source>
        <dbReference type="EMBL" id="AWD38197.1"/>
    </source>
</evidence>
<proteinExistence type="inferred from homology"/>
<evidence type="ECO:0000259" key="11">
    <source>
        <dbReference type="Pfam" id="PF13193"/>
    </source>
</evidence>
<name>A0A2S1CTJ5_9GAMM</name>
<dbReference type="InterPro" id="IPR045851">
    <property type="entry name" value="AMP-bd_C_sf"/>
</dbReference>
<dbReference type="Gene3D" id="3.30.300.30">
    <property type="match status" value="1"/>
</dbReference>
<evidence type="ECO:0000256" key="8">
    <source>
        <dbReference type="ARBA" id="ARBA00039545"/>
    </source>
</evidence>
<organism evidence="12">
    <name type="scientific">Pantoea septica</name>
    <dbReference type="NCBI Taxonomy" id="472695"/>
    <lineage>
        <taxon>Bacteria</taxon>
        <taxon>Pseudomonadati</taxon>
        <taxon>Pseudomonadota</taxon>
        <taxon>Gammaproteobacteria</taxon>
        <taxon>Enterobacterales</taxon>
        <taxon>Erwiniaceae</taxon>
        <taxon>Pantoea</taxon>
    </lineage>
</organism>
<dbReference type="Pfam" id="PF00501">
    <property type="entry name" value="AMP-binding"/>
    <property type="match status" value="1"/>
</dbReference>
<dbReference type="PANTHER" id="PTHR43767">
    <property type="entry name" value="LONG-CHAIN-FATTY-ACID--COA LIGASE"/>
    <property type="match status" value="1"/>
</dbReference>
<comment type="pathway">
    <text evidence="3">Lipid metabolism; fatty acid beta-oxidation.</text>
</comment>
<evidence type="ECO:0000256" key="7">
    <source>
        <dbReference type="ARBA" id="ARBA00026121"/>
    </source>
</evidence>
<dbReference type="RefSeq" id="WP_048784673.1">
    <property type="nucleotide sequence ID" value="NZ_CALUDI010000148.1"/>
</dbReference>
<comment type="pathway">
    <text evidence="2">Siderophore biosynthesis.</text>
</comment>
<dbReference type="NCBIfam" id="TIGR02275">
    <property type="entry name" value="DHB_AMP_lig"/>
    <property type="match status" value="1"/>
</dbReference>
<evidence type="ECO:0000256" key="3">
    <source>
        <dbReference type="ARBA" id="ARBA00005005"/>
    </source>
</evidence>
<dbReference type="EMBL" id="MH015087">
    <property type="protein sequence ID" value="AWD38197.1"/>
    <property type="molecule type" value="Genomic_DNA"/>
</dbReference>
<dbReference type="FunFam" id="2.30.38.10:FF:000003">
    <property type="entry name" value="Vibriobactin-specific 2,3-dihydroxybenzoate-AMP ligase"/>
    <property type="match status" value="1"/>
</dbReference>
<dbReference type="GO" id="GO:0016020">
    <property type="term" value="C:membrane"/>
    <property type="evidence" value="ECO:0007669"/>
    <property type="project" value="UniProtKB-SubCell"/>
</dbReference>
<dbReference type="Gene3D" id="3.40.50.12780">
    <property type="entry name" value="N-terminal domain of ligase-like"/>
    <property type="match status" value="1"/>
</dbReference>
<reference evidence="12" key="1">
    <citation type="submission" date="2018-03" db="EMBL/GenBank/DDBJ databases">
        <title>The evolution of three siderophore biosynthetic clusters in environmental and host-associating strains of Pantoea.</title>
        <authorList>
            <person name="Soutar C.D."/>
            <person name="Stavrinides J."/>
        </authorList>
    </citation>
    <scope>NUCLEOTIDE SEQUENCE</scope>
    <source>
        <strain evidence="12">X44686</strain>
    </source>
</reference>
<dbReference type="InterPro" id="IPR000873">
    <property type="entry name" value="AMP-dep_synth/lig_dom"/>
</dbReference>
<dbReference type="PROSITE" id="PS00455">
    <property type="entry name" value="AMP_BINDING"/>
    <property type="match status" value="1"/>
</dbReference>
<dbReference type="InterPro" id="IPR011963">
    <property type="entry name" value="DHB_AMP_lig"/>
</dbReference>
<comment type="subcellular location">
    <subcellularLocation>
        <location evidence="1">Membrane</location>
        <topology evidence="1">Peripheral membrane protein</topology>
    </subcellularLocation>
</comment>
<dbReference type="PANTHER" id="PTHR43767:SF8">
    <property type="entry name" value="LONG-CHAIN-FATTY-ACID--COA LIGASE"/>
    <property type="match status" value="1"/>
</dbReference>
<keyword evidence="5 12" id="KW-0436">Ligase</keyword>
<dbReference type="InterPro" id="IPR042099">
    <property type="entry name" value="ANL_N_sf"/>
</dbReference>
<feature type="domain" description="AMP-dependent synthetase/ligase" evidence="10">
    <location>
        <begin position="35"/>
        <end position="396"/>
    </location>
</feature>
<dbReference type="EC" id="6.2.1.3" evidence="7"/>
<protein>
    <recommendedName>
        <fullName evidence="8">Long-chain-fatty-acid--CoA ligase</fullName>
        <ecNumber evidence="7">6.2.1.3</ecNumber>
    </recommendedName>
    <alternativeName>
        <fullName evidence="9">Long-chain acyl-CoA synthetase</fullName>
    </alternativeName>
</protein>
<evidence type="ECO:0000256" key="2">
    <source>
        <dbReference type="ARBA" id="ARBA00004924"/>
    </source>
</evidence>
<dbReference type="GO" id="GO:0019290">
    <property type="term" value="P:siderophore biosynthetic process"/>
    <property type="evidence" value="ECO:0007669"/>
    <property type="project" value="InterPro"/>
</dbReference>
<evidence type="ECO:0000256" key="9">
    <source>
        <dbReference type="ARBA" id="ARBA00042773"/>
    </source>
</evidence>
<dbReference type="InterPro" id="IPR050237">
    <property type="entry name" value="ATP-dep_AMP-bd_enzyme"/>
</dbReference>
<evidence type="ECO:0000256" key="1">
    <source>
        <dbReference type="ARBA" id="ARBA00004170"/>
    </source>
</evidence>
<evidence type="ECO:0000256" key="4">
    <source>
        <dbReference type="ARBA" id="ARBA00006432"/>
    </source>
</evidence>
<dbReference type="GO" id="GO:0008668">
    <property type="term" value="F:2,3-dihydroxybenzoate--[aryl-carrier protein] ligase"/>
    <property type="evidence" value="ECO:0007669"/>
    <property type="project" value="InterPro"/>
</dbReference>
<keyword evidence="6" id="KW-0472">Membrane</keyword>
<dbReference type="NCBIfam" id="NF008192">
    <property type="entry name" value="PRK10946.1"/>
    <property type="match status" value="1"/>
</dbReference>
<dbReference type="GO" id="GO:0004467">
    <property type="term" value="F:long-chain fatty acid-CoA ligase activity"/>
    <property type="evidence" value="ECO:0007669"/>
    <property type="project" value="UniProtKB-EC"/>
</dbReference>
<sequence length="538" mass="59369">MSIPYHRWPDDLAARYREKGYWLDVPMTDILARHENSDAIAVIEGDLQLSYRQLAQRSDNLAAALQRRGLKNGDTALVQLGNVADFYITVFALFKLGVASVYALFSHQRTELQSYAAQIEPALLIADRHHGLFADDSFIDALCAAQPSLRQVILRNDNQPENRLEALMAEAADDFQPTPTAADEVAFFQLSGGSTGTPKLIPRTHNDYYYSIRASDEICAVTADTRYLIALPAPHNFAMSSPGALGVFYAGGQVILAEDPSATNCFPLIEKHKVTDTGLVPPAVSLWLQAIQEWGSNQALASLQRMQVGGAKLGETLAARIQSEIGCRLQQVFGMAEGLVNYTRLDDDERTILTTQGRPISPDDEVWVADENGDPLPTGAIGRLMTRGPYTFRGYYKSPEHNAASFNADGFYCSGDLIEMNPQGYITVQGREKDQINRGGEKIAAEEIENLLQRHADVIHAALVSMHDELMGEKSCAFIVARQPLKPVALRRHLRELGVAEYKLPDRITCVDALPLTPVGKVDKKRLRQQLADQHAQA</sequence>
<dbReference type="InterPro" id="IPR020845">
    <property type="entry name" value="AMP-binding_CS"/>
</dbReference>
<dbReference type="SUPFAM" id="SSF56801">
    <property type="entry name" value="Acetyl-CoA synthetase-like"/>
    <property type="match status" value="1"/>
</dbReference>
<evidence type="ECO:0000256" key="6">
    <source>
        <dbReference type="ARBA" id="ARBA00023136"/>
    </source>
</evidence>
<evidence type="ECO:0000259" key="10">
    <source>
        <dbReference type="Pfam" id="PF00501"/>
    </source>
</evidence>
<dbReference type="AlphaFoldDB" id="A0A2S1CTJ5"/>
<dbReference type="InterPro" id="IPR025110">
    <property type="entry name" value="AMP-bd_C"/>
</dbReference>
<comment type="similarity">
    <text evidence="4">Belongs to the ATP-dependent AMP-binding enzyme family.</text>
</comment>
<accession>A0A2S1CTJ5</accession>
<dbReference type="Pfam" id="PF13193">
    <property type="entry name" value="AMP-binding_C"/>
    <property type="match status" value="1"/>
</dbReference>
<evidence type="ECO:0000256" key="5">
    <source>
        <dbReference type="ARBA" id="ARBA00022598"/>
    </source>
</evidence>
<gene>
    <name evidence="12" type="primary">entE</name>
</gene>
<feature type="domain" description="AMP-binding enzyme C-terminal" evidence="11">
    <location>
        <begin position="447"/>
        <end position="521"/>
    </location>
</feature>
<dbReference type="CDD" id="cd05920">
    <property type="entry name" value="23DHB-AMP_lg"/>
    <property type="match status" value="1"/>
</dbReference>